<dbReference type="GO" id="GO:0006508">
    <property type="term" value="P:proteolysis"/>
    <property type="evidence" value="ECO:0007669"/>
    <property type="project" value="UniProtKB-KW"/>
</dbReference>
<protein>
    <submittedName>
        <fullName evidence="3">Subtilase family protein</fullName>
    </submittedName>
</protein>
<evidence type="ECO:0000313" key="4">
    <source>
        <dbReference type="Proteomes" id="UP000294678"/>
    </source>
</evidence>
<gene>
    <name evidence="3" type="ORF">EV215_0311</name>
</gene>
<proteinExistence type="inferred from homology"/>
<feature type="domain" description="Peptidase S8/S53" evidence="2">
    <location>
        <begin position="2"/>
        <end position="166"/>
    </location>
</feature>
<keyword evidence="1" id="KW-0378">Hydrolase</keyword>
<evidence type="ECO:0000259" key="2">
    <source>
        <dbReference type="Pfam" id="PF00082"/>
    </source>
</evidence>
<name>A0AA46E0I1_9FUSO</name>
<dbReference type="Proteomes" id="UP000294678">
    <property type="component" value="Unassembled WGS sequence"/>
</dbReference>
<comment type="similarity">
    <text evidence="1">Belongs to the peptidase S8 family.</text>
</comment>
<dbReference type="Pfam" id="PF00082">
    <property type="entry name" value="Peptidase_S8"/>
    <property type="match status" value="1"/>
</dbReference>
<feature type="active site" description="Charge relay system" evidence="1">
    <location>
        <position position="45"/>
    </location>
</feature>
<dbReference type="PROSITE" id="PS51892">
    <property type="entry name" value="SUBTILASE"/>
    <property type="match status" value="1"/>
</dbReference>
<dbReference type="InterPro" id="IPR000209">
    <property type="entry name" value="Peptidase_S8/S53_dom"/>
</dbReference>
<dbReference type="GO" id="GO:0004252">
    <property type="term" value="F:serine-type endopeptidase activity"/>
    <property type="evidence" value="ECO:0007669"/>
    <property type="project" value="UniProtKB-UniRule"/>
</dbReference>
<dbReference type="InterPro" id="IPR036852">
    <property type="entry name" value="Peptidase_S8/S53_dom_sf"/>
</dbReference>
<dbReference type="EMBL" id="SOBG01000001">
    <property type="protein sequence ID" value="TDT72501.1"/>
    <property type="molecule type" value="Genomic_DNA"/>
</dbReference>
<dbReference type="SUPFAM" id="SSF52743">
    <property type="entry name" value="Subtilisin-like"/>
    <property type="match status" value="1"/>
</dbReference>
<dbReference type="Gene3D" id="3.40.50.200">
    <property type="entry name" value="Peptidase S8/S53 domain"/>
    <property type="match status" value="1"/>
</dbReference>
<comment type="caution">
    <text evidence="3">The sequence shown here is derived from an EMBL/GenBank/DDBJ whole genome shotgun (WGS) entry which is preliminary data.</text>
</comment>
<keyword evidence="1" id="KW-0645">Protease</keyword>
<keyword evidence="1" id="KW-0720">Serine protease</keyword>
<organism evidence="3 4">
    <name type="scientific">Hypnocyclicus thermotrophus</name>
    <dbReference type="NCBI Taxonomy" id="1627895"/>
    <lineage>
        <taxon>Bacteria</taxon>
        <taxon>Fusobacteriati</taxon>
        <taxon>Fusobacteriota</taxon>
        <taxon>Fusobacteriia</taxon>
        <taxon>Fusobacteriales</taxon>
        <taxon>Fusobacteriaceae</taxon>
        <taxon>Hypnocyclicus</taxon>
    </lineage>
</organism>
<accession>A0AA46E0I1</accession>
<evidence type="ECO:0000313" key="3">
    <source>
        <dbReference type="EMBL" id="TDT72501.1"/>
    </source>
</evidence>
<evidence type="ECO:0000256" key="1">
    <source>
        <dbReference type="PROSITE-ProRule" id="PRU01240"/>
    </source>
</evidence>
<feature type="active site" description="Charge relay system" evidence="1">
    <location>
        <position position="7"/>
    </location>
</feature>
<feature type="active site" description="Charge relay system" evidence="1">
    <location>
        <position position="185"/>
    </location>
</feature>
<dbReference type="RefSeq" id="WP_134112194.1">
    <property type="nucleotide sequence ID" value="NZ_SOBG01000001.1"/>
</dbReference>
<dbReference type="AlphaFoldDB" id="A0AA46E0I1"/>
<reference evidence="3 4" key="1">
    <citation type="submission" date="2019-03" db="EMBL/GenBank/DDBJ databases">
        <title>Genomic Encyclopedia of Type Strains, Phase IV (KMG-IV): sequencing the most valuable type-strain genomes for metagenomic binning, comparative biology and taxonomic classification.</title>
        <authorList>
            <person name="Goeker M."/>
        </authorList>
    </citation>
    <scope>NUCLEOTIDE SEQUENCE [LARGE SCALE GENOMIC DNA]</scope>
    <source>
        <strain evidence="3 4">DSM 100055</strain>
    </source>
</reference>
<keyword evidence="4" id="KW-1185">Reference proteome</keyword>
<sequence length="199" mass="22593">MKIAVIDSGAPEKSKLNITNKYRIFVNQDYESYVLKDRIEDENGHATLVFKILEKYLKKAEEIISIKILNKELMGNSIALAKAIEFAVNEKCNLINISLGTPNKEFIKRNKNAVKYADEKGVMIVAAHSNGIKEISYPASFNNVIGVKGIDEKKVSIDFKNNNINMETWQRLEDEEEIIEISGSSYLAPHITRFIVRNI</sequence>